<dbReference type="InParanoid" id="A2DD00"/>
<reference evidence="3" key="1">
    <citation type="submission" date="2006-10" db="EMBL/GenBank/DDBJ databases">
        <authorList>
            <person name="Amadeo P."/>
            <person name="Zhao Q."/>
            <person name="Wortman J."/>
            <person name="Fraser-Liggett C."/>
            <person name="Carlton J."/>
        </authorList>
    </citation>
    <scope>NUCLEOTIDE SEQUENCE</scope>
    <source>
        <strain evidence="3">G3</strain>
    </source>
</reference>
<dbReference type="Proteomes" id="UP000001542">
    <property type="component" value="Unassembled WGS sequence"/>
</dbReference>
<organism evidence="3 4">
    <name type="scientific">Trichomonas vaginalis (strain ATCC PRA-98 / G3)</name>
    <dbReference type="NCBI Taxonomy" id="412133"/>
    <lineage>
        <taxon>Eukaryota</taxon>
        <taxon>Metamonada</taxon>
        <taxon>Parabasalia</taxon>
        <taxon>Trichomonadida</taxon>
        <taxon>Trichomonadidae</taxon>
        <taxon>Trichomonas</taxon>
    </lineage>
</organism>
<sequence>MDDPIFEFINCPMIKEEAERQESATEEKISDEKYEIIYQRLQNEKEVFGKVIMSPLNNYTGYMWEQDGDLITIKYSSPYDLVEKEIEINENSIDTQFLAGIWYDKVKQHEYKINGRQITITLQVEGFWPILIRGGNMDIHSAFQLSNYCEDIGMHEEGLILLKYSAMRYHPQAPLALAALALQKQNTQEALYWYSRCETTRTSKQLILRVAMLLLDFGTYEAFIAENLLIQLVPSGMSEALYYLGYLHMKHPGDFIGSDSLVIEYFTQAANNGNLQAMDTLGKCYLNGICVEKDVEKGTELLKKAGELAMKLIQENHEENENDEEIEEEEVPEKISKAKELLIDTSISLGIAAAVGFGTVFLFRKFFGK</sequence>
<dbReference type="VEuPathDB" id="TrichDB:TVAGG3_0606190"/>
<gene>
    <name evidence="3" type="ORF">TVAG_238000</name>
</gene>
<dbReference type="PANTHER" id="PTHR11102">
    <property type="entry name" value="SEL-1-LIKE PROTEIN"/>
    <property type="match status" value="1"/>
</dbReference>
<keyword evidence="2" id="KW-0472">Membrane</keyword>
<comment type="similarity">
    <text evidence="1">Belongs to the sel-1 family.</text>
</comment>
<dbReference type="InterPro" id="IPR006597">
    <property type="entry name" value="Sel1-like"/>
</dbReference>
<dbReference type="GO" id="GO:0005789">
    <property type="term" value="C:endoplasmic reticulum membrane"/>
    <property type="evidence" value="ECO:0000318"/>
    <property type="project" value="GO_Central"/>
</dbReference>
<dbReference type="OrthoDB" id="2384430at2759"/>
<accession>A2DD00</accession>
<dbReference type="Pfam" id="PF08238">
    <property type="entry name" value="Sel1"/>
    <property type="match status" value="3"/>
</dbReference>
<keyword evidence="2" id="KW-1133">Transmembrane helix</keyword>
<proteinExistence type="inferred from homology"/>
<dbReference type="SUPFAM" id="SSF81901">
    <property type="entry name" value="HCP-like"/>
    <property type="match status" value="1"/>
</dbReference>
<dbReference type="AlphaFoldDB" id="A2DD00"/>
<protein>
    <recommendedName>
        <fullName evidence="5">Sel1 repeat family protein</fullName>
    </recommendedName>
</protein>
<name>A2DD00_TRIV3</name>
<evidence type="ECO:0000313" key="4">
    <source>
        <dbReference type="Proteomes" id="UP000001542"/>
    </source>
</evidence>
<dbReference type="VEuPathDB" id="TrichDB:TVAG_238000"/>
<dbReference type="EMBL" id="DS113188">
    <property type="protein sequence ID" value="EAY21774.1"/>
    <property type="molecule type" value="Genomic_DNA"/>
</dbReference>
<dbReference type="SMR" id="A2DD00"/>
<dbReference type="InterPro" id="IPR050767">
    <property type="entry name" value="Sel1_AlgK"/>
</dbReference>
<reference evidence="3" key="2">
    <citation type="journal article" date="2007" name="Science">
        <title>Draft genome sequence of the sexually transmitted pathogen Trichomonas vaginalis.</title>
        <authorList>
            <person name="Carlton J.M."/>
            <person name="Hirt R.P."/>
            <person name="Silva J.C."/>
            <person name="Delcher A.L."/>
            <person name="Schatz M."/>
            <person name="Zhao Q."/>
            <person name="Wortman J.R."/>
            <person name="Bidwell S.L."/>
            <person name="Alsmark U.C.M."/>
            <person name="Besteiro S."/>
            <person name="Sicheritz-Ponten T."/>
            <person name="Noel C.J."/>
            <person name="Dacks J.B."/>
            <person name="Foster P.G."/>
            <person name="Simillion C."/>
            <person name="Van de Peer Y."/>
            <person name="Miranda-Saavedra D."/>
            <person name="Barton G.J."/>
            <person name="Westrop G.D."/>
            <person name="Mueller S."/>
            <person name="Dessi D."/>
            <person name="Fiori P.L."/>
            <person name="Ren Q."/>
            <person name="Paulsen I."/>
            <person name="Zhang H."/>
            <person name="Bastida-Corcuera F.D."/>
            <person name="Simoes-Barbosa A."/>
            <person name="Brown M.T."/>
            <person name="Hayes R.D."/>
            <person name="Mukherjee M."/>
            <person name="Okumura C.Y."/>
            <person name="Schneider R."/>
            <person name="Smith A.J."/>
            <person name="Vanacova S."/>
            <person name="Villalvazo M."/>
            <person name="Haas B.J."/>
            <person name="Pertea M."/>
            <person name="Feldblyum T.V."/>
            <person name="Utterback T.R."/>
            <person name="Shu C.L."/>
            <person name="Osoegawa K."/>
            <person name="de Jong P.J."/>
            <person name="Hrdy I."/>
            <person name="Horvathova L."/>
            <person name="Zubacova Z."/>
            <person name="Dolezal P."/>
            <person name="Malik S.B."/>
            <person name="Logsdon J.M. Jr."/>
            <person name="Henze K."/>
            <person name="Gupta A."/>
            <person name="Wang C.C."/>
            <person name="Dunne R.L."/>
            <person name="Upcroft J.A."/>
            <person name="Upcroft P."/>
            <person name="White O."/>
            <person name="Salzberg S.L."/>
            <person name="Tang P."/>
            <person name="Chiu C.-H."/>
            <person name="Lee Y.-S."/>
            <person name="Embley T.M."/>
            <person name="Coombs G.H."/>
            <person name="Mottram J.C."/>
            <person name="Tachezy J."/>
            <person name="Fraser-Liggett C.M."/>
            <person name="Johnson P.J."/>
        </authorList>
    </citation>
    <scope>NUCLEOTIDE SEQUENCE [LARGE SCALE GENOMIC DNA]</scope>
    <source>
        <strain evidence="3">G3</strain>
    </source>
</reference>
<keyword evidence="4" id="KW-1185">Reference proteome</keyword>
<evidence type="ECO:0000256" key="1">
    <source>
        <dbReference type="ARBA" id="ARBA00038101"/>
    </source>
</evidence>
<dbReference type="InterPro" id="IPR011990">
    <property type="entry name" value="TPR-like_helical_dom_sf"/>
</dbReference>
<dbReference type="PANTHER" id="PTHR11102:SF147">
    <property type="entry name" value="SEL1L ADAPTOR SUBUNIT OF ERAD E3 UBIQUITIN LIGASE"/>
    <property type="match status" value="1"/>
</dbReference>
<evidence type="ECO:0000256" key="2">
    <source>
        <dbReference type="SAM" id="Phobius"/>
    </source>
</evidence>
<dbReference type="SMART" id="SM00671">
    <property type="entry name" value="SEL1"/>
    <property type="match status" value="2"/>
</dbReference>
<dbReference type="KEGG" id="tva:5467326"/>
<evidence type="ECO:0008006" key="5">
    <source>
        <dbReference type="Google" id="ProtNLM"/>
    </source>
</evidence>
<keyword evidence="2" id="KW-0812">Transmembrane</keyword>
<feature type="transmembrane region" description="Helical" evidence="2">
    <location>
        <begin position="341"/>
        <end position="363"/>
    </location>
</feature>
<evidence type="ECO:0000313" key="3">
    <source>
        <dbReference type="EMBL" id="EAY21774.1"/>
    </source>
</evidence>
<dbReference type="Gene3D" id="1.25.40.10">
    <property type="entry name" value="Tetratricopeptide repeat domain"/>
    <property type="match status" value="1"/>
</dbReference>
<dbReference type="GO" id="GO:0036503">
    <property type="term" value="P:ERAD pathway"/>
    <property type="evidence" value="ECO:0000318"/>
    <property type="project" value="GO_Central"/>
</dbReference>